<evidence type="ECO:0000313" key="2">
    <source>
        <dbReference type="Proteomes" id="UP000821845"/>
    </source>
</evidence>
<protein>
    <submittedName>
        <fullName evidence="1">Uncharacterized protein</fullName>
    </submittedName>
</protein>
<evidence type="ECO:0000313" key="1">
    <source>
        <dbReference type="EMBL" id="KAH6939717.1"/>
    </source>
</evidence>
<organism evidence="1 2">
    <name type="scientific">Hyalomma asiaticum</name>
    <name type="common">Tick</name>
    <dbReference type="NCBI Taxonomy" id="266040"/>
    <lineage>
        <taxon>Eukaryota</taxon>
        <taxon>Metazoa</taxon>
        <taxon>Ecdysozoa</taxon>
        <taxon>Arthropoda</taxon>
        <taxon>Chelicerata</taxon>
        <taxon>Arachnida</taxon>
        <taxon>Acari</taxon>
        <taxon>Parasitiformes</taxon>
        <taxon>Ixodida</taxon>
        <taxon>Ixodoidea</taxon>
        <taxon>Ixodidae</taxon>
        <taxon>Hyalomminae</taxon>
        <taxon>Hyalomma</taxon>
    </lineage>
</organism>
<dbReference type="EMBL" id="CM023482">
    <property type="protein sequence ID" value="KAH6939717.1"/>
    <property type="molecule type" value="Genomic_DNA"/>
</dbReference>
<name>A0ACB7T072_HYAAI</name>
<accession>A0ACB7T072</accession>
<comment type="caution">
    <text evidence="1">The sequence shown here is derived from an EMBL/GenBank/DDBJ whole genome shotgun (WGS) entry which is preliminary data.</text>
</comment>
<dbReference type="Proteomes" id="UP000821845">
    <property type="component" value="Chromosome 2"/>
</dbReference>
<proteinExistence type="predicted"/>
<reference evidence="1" key="1">
    <citation type="submission" date="2020-05" db="EMBL/GenBank/DDBJ databases">
        <title>Large-scale comparative analyses of tick genomes elucidate their genetic diversity and vector capacities.</title>
        <authorList>
            <person name="Jia N."/>
            <person name="Wang J."/>
            <person name="Shi W."/>
            <person name="Du L."/>
            <person name="Sun Y."/>
            <person name="Zhan W."/>
            <person name="Jiang J."/>
            <person name="Wang Q."/>
            <person name="Zhang B."/>
            <person name="Ji P."/>
            <person name="Sakyi L.B."/>
            <person name="Cui X."/>
            <person name="Yuan T."/>
            <person name="Jiang B."/>
            <person name="Yang W."/>
            <person name="Lam T.T.-Y."/>
            <person name="Chang Q."/>
            <person name="Ding S."/>
            <person name="Wang X."/>
            <person name="Zhu J."/>
            <person name="Ruan X."/>
            <person name="Zhao L."/>
            <person name="Wei J."/>
            <person name="Que T."/>
            <person name="Du C."/>
            <person name="Cheng J."/>
            <person name="Dai P."/>
            <person name="Han X."/>
            <person name="Huang E."/>
            <person name="Gao Y."/>
            <person name="Liu J."/>
            <person name="Shao H."/>
            <person name="Ye R."/>
            <person name="Li L."/>
            <person name="Wei W."/>
            <person name="Wang X."/>
            <person name="Wang C."/>
            <person name="Yang T."/>
            <person name="Huo Q."/>
            <person name="Li W."/>
            <person name="Guo W."/>
            <person name="Chen H."/>
            <person name="Zhou L."/>
            <person name="Ni X."/>
            <person name="Tian J."/>
            <person name="Zhou Y."/>
            <person name="Sheng Y."/>
            <person name="Liu T."/>
            <person name="Pan Y."/>
            <person name="Xia L."/>
            <person name="Li J."/>
            <person name="Zhao F."/>
            <person name="Cao W."/>
        </authorList>
    </citation>
    <scope>NUCLEOTIDE SEQUENCE</scope>
    <source>
        <strain evidence="1">Hyas-2018</strain>
    </source>
</reference>
<gene>
    <name evidence="1" type="ORF">HPB50_020953</name>
</gene>
<sequence length="129" mass="14376">MDVRCAALELLRQQRRRCDVHAPMDAEQNDRPRKMAHACRNSEIDRRHGAGRPCKRERELEVILLHPASAPASPTRREFSDLIVRVESDNGSSNQAFTPARAAASRRTASGRIAGLEHSVQLQGLRTSA</sequence>
<keyword evidence="2" id="KW-1185">Reference proteome</keyword>